<dbReference type="Proteomes" id="UP000569951">
    <property type="component" value="Unassembled WGS sequence"/>
</dbReference>
<comment type="subcellular location">
    <subcellularLocation>
        <location evidence="1">Membrane</location>
        <topology evidence="1">Multi-pass membrane protein</topology>
    </subcellularLocation>
</comment>
<dbReference type="InterPro" id="IPR002490">
    <property type="entry name" value="V-ATPase_116kDa_su"/>
</dbReference>
<dbReference type="GO" id="GO:0016471">
    <property type="term" value="C:vacuolar proton-transporting V-type ATPase complex"/>
    <property type="evidence" value="ECO:0007669"/>
    <property type="project" value="TreeGrafter"/>
</dbReference>
<dbReference type="GO" id="GO:0007035">
    <property type="term" value="P:vacuolar acidification"/>
    <property type="evidence" value="ECO:0007669"/>
    <property type="project" value="TreeGrafter"/>
</dbReference>
<sequence length="658" mass="72284">MKQVLLVGRKRDAQRLMTALQGAGVLHIDPLRSDELKGEAFTAQEAEQRRQLEQLLARAESAIQELRLGETVQVPVPAEDQWETRLEVIASRANRLIARRNDLQSELELARAYADTVRVVGRLAAGLDRSPRFAVLPFTAPAEDLSRLRAALTEALGERYAFEAAPAGGNQAGVVAVLRSDRDTARAALVRGGAGELRLPGRFEGMSLEEAASALNAVLTGASAELEGIERELYQVRSQLGPELRALRDAIADRVALFQARDMAASGQYGLALQGYVPADRLLELENALRPFADDVVFEVRDASDDHHHAAQVPVTLRNKGYFKRMELLLGMFPPPKYGTFDPTPIIGAFFPFFFGFIIADIAYGLLLLWLGITFANMARANKPLIIGFMGFNIAPPALSDLGYIIKWMAGWSILWGFLTGEFFGTFLEHLHVFYINDGEHSGLIPILFPRLETEFVNTVLVISLAFGIIQVLWGWFIRVQLTMKHNETKHMWEAIGMLGGLIGLILMSITFLQAGGFGALADVSNPVNWAMYVAFAVFLLGVVLSGVPMMLMEIISNGGNLLSYSRLFAVGLASAVLAKLASDAGWSLYEQLGIIGAVLGLIVGLLIHVLAVAFTIIGHVLQPLRLNYVEFLTKTGFYDESGRRYTPFRRLSAVETK</sequence>
<protein>
    <submittedName>
        <fullName evidence="11">V/A-type H+-transporting ATPase subunit I</fullName>
    </submittedName>
</protein>
<feature type="transmembrane region" description="Helical" evidence="9">
    <location>
        <begin position="456"/>
        <end position="477"/>
    </location>
</feature>
<evidence type="ECO:0000256" key="5">
    <source>
        <dbReference type="ARBA" id="ARBA00022989"/>
    </source>
</evidence>
<reference evidence="11 12" key="1">
    <citation type="submission" date="2020-08" db="EMBL/GenBank/DDBJ databases">
        <title>Genomic Encyclopedia of Type Strains, Phase IV (KMG-IV): sequencing the most valuable type-strain genomes for metagenomic binning, comparative biology and taxonomic classification.</title>
        <authorList>
            <person name="Goeker M."/>
        </authorList>
    </citation>
    <scope>NUCLEOTIDE SEQUENCE [LARGE SCALE GENOMIC DNA]</scope>
    <source>
        <strain evidence="11 12">DSM 21458</strain>
    </source>
</reference>
<dbReference type="Pfam" id="PF18670">
    <property type="entry name" value="V_ATPase_I_N"/>
    <property type="match status" value="1"/>
</dbReference>
<feature type="transmembrane region" description="Helical" evidence="9">
    <location>
        <begin position="530"/>
        <end position="553"/>
    </location>
</feature>
<dbReference type="InterPro" id="IPR040574">
    <property type="entry name" value="V_ATPase_I_N"/>
</dbReference>
<evidence type="ECO:0000256" key="3">
    <source>
        <dbReference type="ARBA" id="ARBA00022448"/>
    </source>
</evidence>
<dbReference type="Gene3D" id="3.30.70.2170">
    <property type="match status" value="1"/>
</dbReference>
<evidence type="ECO:0000256" key="4">
    <source>
        <dbReference type="ARBA" id="ARBA00022692"/>
    </source>
</evidence>
<evidence type="ECO:0000259" key="10">
    <source>
        <dbReference type="Pfam" id="PF18670"/>
    </source>
</evidence>
<dbReference type="GO" id="GO:0051117">
    <property type="term" value="F:ATPase binding"/>
    <property type="evidence" value="ECO:0007669"/>
    <property type="project" value="TreeGrafter"/>
</dbReference>
<feature type="transmembrane region" description="Helical" evidence="9">
    <location>
        <begin position="595"/>
        <end position="618"/>
    </location>
</feature>
<feature type="transmembrane region" description="Helical" evidence="9">
    <location>
        <begin position="498"/>
        <end position="518"/>
    </location>
</feature>
<keyword evidence="12" id="KW-1185">Reference proteome</keyword>
<accession>A0A841I1S6</accession>
<keyword evidence="5 9" id="KW-1133">Transmembrane helix</keyword>
<evidence type="ECO:0000313" key="11">
    <source>
        <dbReference type="EMBL" id="MBB6098268.1"/>
    </source>
</evidence>
<name>A0A841I1S6_9DEIO</name>
<evidence type="ECO:0000256" key="1">
    <source>
        <dbReference type="ARBA" id="ARBA00004141"/>
    </source>
</evidence>
<proteinExistence type="inferred from homology"/>
<keyword evidence="3" id="KW-0813">Transport</keyword>
<feature type="transmembrane region" description="Helical" evidence="9">
    <location>
        <begin position="565"/>
        <end position="583"/>
    </location>
</feature>
<feature type="transmembrane region" description="Helical" evidence="9">
    <location>
        <begin position="413"/>
        <end position="436"/>
    </location>
</feature>
<dbReference type="PANTHER" id="PTHR11629">
    <property type="entry name" value="VACUOLAR PROTON ATPASES"/>
    <property type="match status" value="1"/>
</dbReference>
<dbReference type="GO" id="GO:0033179">
    <property type="term" value="C:proton-transporting V-type ATPase, V0 domain"/>
    <property type="evidence" value="ECO:0007669"/>
    <property type="project" value="InterPro"/>
</dbReference>
<dbReference type="Gene3D" id="3.30.70.2750">
    <property type="match status" value="1"/>
</dbReference>
<comment type="caution">
    <text evidence="11">The sequence shown here is derived from an EMBL/GenBank/DDBJ whole genome shotgun (WGS) entry which is preliminary data.</text>
</comment>
<feature type="transmembrane region" description="Helical" evidence="9">
    <location>
        <begin position="346"/>
        <end position="373"/>
    </location>
</feature>
<keyword evidence="4 9" id="KW-0812">Transmembrane</keyword>
<evidence type="ECO:0000256" key="6">
    <source>
        <dbReference type="ARBA" id="ARBA00023065"/>
    </source>
</evidence>
<dbReference type="PANTHER" id="PTHR11629:SF63">
    <property type="entry name" value="V-TYPE PROTON ATPASE SUBUNIT A"/>
    <property type="match status" value="1"/>
</dbReference>
<evidence type="ECO:0000256" key="2">
    <source>
        <dbReference type="ARBA" id="ARBA00009904"/>
    </source>
</evidence>
<evidence type="ECO:0000256" key="7">
    <source>
        <dbReference type="ARBA" id="ARBA00023136"/>
    </source>
</evidence>
<keyword evidence="7 9" id="KW-0472">Membrane</keyword>
<feature type="coiled-coil region" evidence="8">
    <location>
        <begin position="42"/>
        <end position="106"/>
    </location>
</feature>
<evidence type="ECO:0000256" key="8">
    <source>
        <dbReference type="SAM" id="Coils"/>
    </source>
</evidence>
<gene>
    <name evidence="11" type="ORF">HNR42_001693</name>
</gene>
<evidence type="ECO:0000313" key="12">
    <source>
        <dbReference type="Proteomes" id="UP000569951"/>
    </source>
</evidence>
<organism evidence="11 12">
    <name type="scientific">Deinobacterium chartae</name>
    <dbReference type="NCBI Taxonomy" id="521158"/>
    <lineage>
        <taxon>Bacteria</taxon>
        <taxon>Thermotogati</taxon>
        <taxon>Deinococcota</taxon>
        <taxon>Deinococci</taxon>
        <taxon>Deinococcales</taxon>
        <taxon>Deinococcaceae</taxon>
        <taxon>Deinobacterium</taxon>
    </lineage>
</organism>
<evidence type="ECO:0000256" key="9">
    <source>
        <dbReference type="SAM" id="Phobius"/>
    </source>
</evidence>
<comment type="similarity">
    <text evidence="2">Belongs to the V-ATPase 116 kDa subunit family.</text>
</comment>
<dbReference type="GO" id="GO:0046961">
    <property type="term" value="F:proton-transporting ATPase activity, rotational mechanism"/>
    <property type="evidence" value="ECO:0007669"/>
    <property type="project" value="InterPro"/>
</dbReference>
<keyword evidence="6" id="KW-0406">Ion transport</keyword>
<keyword evidence="8" id="KW-0175">Coiled coil</keyword>
<dbReference type="EMBL" id="JACHHG010000005">
    <property type="protein sequence ID" value="MBB6098268.1"/>
    <property type="molecule type" value="Genomic_DNA"/>
</dbReference>
<dbReference type="Gene3D" id="1.20.1460.20">
    <property type="match status" value="1"/>
</dbReference>
<dbReference type="AlphaFoldDB" id="A0A841I1S6"/>
<feature type="domain" description="V-type ATP synthase subunit I N-terminal" evidence="10">
    <location>
        <begin position="111"/>
        <end position="199"/>
    </location>
</feature>